<keyword evidence="5" id="KW-0133">Cell shape</keyword>
<feature type="transmembrane region" description="Helical" evidence="18">
    <location>
        <begin position="185"/>
        <end position="203"/>
    </location>
</feature>
<feature type="transmembrane region" description="Helical" evidence="18">
    <location>
        <begin position="303"/>
        <end position="319"/>
    </location>
</feature>
<evidence type="ECO:0000256" key="11">
    <source>
        <dbReference type="ARBA" id="ARBA00038053"/>
    </source>
</evidence>
<evidence type="ECO:0000256" key="4">
    <source>
        <dbReference type="ARBA" id="ARBA00022692"/>
    </source>
</evidence>
<comment type="similarity">
    <text evidence="11">Belongs to the SEDS family. FtsW subfamily.</text>
</comment>
<keyword evidence="7 18" id="KW-1133">Transmembrane helix</keyword>
<feature type="transmembrane region" description="Helical" evidence="18">
    <location>
        <begin position="441"/>
        <end position="459"/>
    </location>
</feature>
<evidence type="ECO:0000256" key="16">
    <source>
        <dbReference type="ARBA" id="ARBA00049966"/>
    </source>
</evidence>
<evidence type="ECO:0000256" key="13">
    <source>
        <dbReference type="ARBA" id="ARBA00041418"/>
    </source>
</evidence>
<dbReference type="PANTHER" id="PTHR30474:SF2">
    <property type="entry name" value="PEPTIDOGLYCAN GLYCOSYLTRANSFERASE FTSW-RELATED"/>
    <property type="match status" value="1"/>
</dbReference>
<dbReference type="GO" id="GO:0008360">
    <property type="term" value="P:regulation of cell shape"/>
    <property type="evidence" value="ECO:0007669"/>
    <property type="project" value="UniProtKB-KW"/>
</dbReference>
<keyword evidence="2" id="KW-0328">Glycosyltransferase</keyword>
<evidence type="ECO:0000256" key="15">
    <source>
        <dbReference type="ARBA" id="ARBA00049902"/>
    </source>
</evidence>
<evidence type="ECO:0000256" key="7">
    <source>
        <dbReference type="ARBA" id="ARBA00022989"/>
    </source>
</evidence>
<comment type="subcellular location">
    <subcellularLocation>
        <location evidence="1">Membrane</location>
        <topology evidence="1">Multi-pass membrane protein</topology>
    </subcellularLocation>
</comment>
<dbReference type="GO" id="GO:0008955">
    <property type="term" value="F:peptidoglycan glycosyltransferase activity"/>
    <property type="evidence" value="ECO:0007669"/>
    <property type="project" value="UniProtKB-EC"/>
</dbReference>
<evidence type="ECO:0000256" key="14">
    <source>
        <dbReference type="ARBA" id="ARBA00044770"/>
    </source>
</evidence>
<protein>
    <recommendedName>
        <fullName evidence="12">Probable peptidoglycan glycosyltransferase FtsW</fullName>
        <ecNumber evidence="14">2.4.99.28</ecNumber>
    </recommendedName>
    <alternativeName>
        <fullName evidence="13">Cell division protein FtsW</fullName>
    </alternativeName>
    <alternativeName>
        <fullName evidence="10">Cell wall polymerase</fullName>
    </alternativeName>
    <alternativeName>
        <fullName evidence="9">Peptidoglycan polymerase</fullName>
    </alternativeName>
</protein>
<evidence type="ECO:0000256" key="10">
    <source>
        <dbReference type="ARBA" id="ARBA00033270"/>
    </source>
</evidence>
<feature type="transmembrane region" description="Helical" evidence="18">
    <location>
        <begin position="215"/>
        <end position="236"/>
    </location>
</feature>
<organism evidence="19 20">
    <name type="scientific">Actinomyces johnsonii</name>
    <dbReference type="NCBI Taxonomy" id="544581"/>
    <lineage>
        <taxon>Bacteria</taxon>
        <taxon>Bacillati</taxon>
        <taxon>Actinomycetota</taxon>
        <taxon>Actinomycetes</taxon>
        <taxon>Actinomycetales</taxon>
        <taxon>Actinomycetaceae</taxon>
        <taxon>Actinomyces</taxon>
    </lineage>
</organism>
<dbReference type="GO" id="GO:0015648">
    <property type="term" value="F:lipid-linked peptidoglycan transporter activity"/>
    <property type="evidence" value="ECO:0007669"/>
    <property type="project" value="TreeGrafter"/>
</dbReference>
<name>A0A508A4V1_9ACTO</name>
<comment type="catalytic activity">
    <reaction evidence="15">
        <text>[GlcNAc-(1-&gt;4)-Mur2Ac(oyl-L-Ala-gamma-D-Glu-L-Lys-D-Ala-D-Ala)](n)-di-trans,octa-cis-undecaprenyl diphosphate + beta-D-GlcNAc-(1-&gt;4)-Mur2Ac(oyl-L-Ala-gamma-D-Glu-L-Lys-D-Ala-D-Ala)-di-trans,octa-cis-undecaprenyl diphosphate = [GlcNAc-(1-&gt;4)-Mur2Ac(oyl-L-Ala-gamma-D-Glu-L-Lys-D-Ala-D-Ala)](n+1)-di-trans,octa-cis-undecaprenyl diphosphate + di-trans,octa-cis-undecaprenyl diphosphate + H(+)</text>
        <dbReference type="Rhea" id="RHEA:23708"/>
        <dbReference type="Rhea" id="RHEA-COMP:9602"/>
        <dbReference type="Rhea" id="RHEA-COMP:9603"/>
        <dbReference type="ChEBI" id="CHEBI:15378"/>
        <dbReference type="ChEBI" id="CHEBI:58405"/>
        <dbReference type="ChEBI" id="CHEBI:60033"/>
        <dbReference type="ChEBI" id="CHEBI:78435"/>
        <dbReference type="EC" id="2.4.99.28"/>
    </reaction>
</comment>
<keyword evidence="4 18" id="KW-0812">Transmembrane</keyword>
<feature type="compositionally biased region" description="Polar residues" evidence="17">
    <location>
        <begin position="29"/>
        <end position="55"/>
    </location>
</feature>
<dbReference type="Pfam" id="PF01098">
    <property type="entry name" value="FTSW_RODA_SPOVE"/>
    <property type="match status" value="1"/>
</dbReference>
<evidence type="ECO:0000313" key="20">
    <source>
        <dbReference type="Proteomes" id="UP000319010"/>
    </source>
</evidence>
<evidence type="ECO:0000256" key="3">
    <source>
        <dbReference type="ARBA" id="ARBA00022679"/>
    </source>
</evidence>
<comment type="caution">
    <text evidence="19">The sequence shown here is derived from an EMBL/GenBank/DDBJ whole genome shotgun (WGS) entry which is preliminary data.</text>
</comment>
<dbReference type="AlphaFoldDB" id="A0A508A4V1"/>
<dbReference type="EMBL" id="VICB01000004">
    <property type="protein sequence ID" value="TQD44367.1"/>
    <property type="molecule type" value="Genomic_DNA"/>
</dbReference>
<feature type="transmembrane region" description="Helical" evidence="18">
    <location>
        <begin position="324"/>
        <end position="344"/>
    </location>
</feature>
<sequence length="533" mass="56713">MVGRASGRPRAEDAPGEATVRKTSAKAPEQSTKQPSRSGKQPGSRTARPRQSSNSPKRHVKGSPSQAPSQVPPKASPRTVGSRDTSRIGHLRAAWGRRLARWGECLSRPWEGSKASEPDGSSAQRHRPRRSGGADDSAQRSEQVTLTYYCLLISTLVLETFGLIMVFSVQSVTVAANGGNAFTDFAKYLVFAVVGTVSMIAVSRMPLSWFPRVSWVVLGLTIAMQCLVFTPIGVNVYGNRNWILVPGVGTAQPSEFIKVALALVLGTLTTWYTAKRRDRTAVAGWGGVVIAIVAVLGGQDLGTVIILVLIVAGALWVGGMRKRWFALLGVLGMLLFAGASLLSANRRARIIAWIHPEGADPTGVGYQPKHGMWALSTGGWFGVGPGSSRQKWGYLTQADSDYIFAVLGEEFGLVGTLVVIVLFAVIGGCCLRLMRRHSTTYVVATTSAIGAWIVGQAIINMSVVTGALPVLGVPLPLVSRGGTALVSVLLAIGVLLAFARHEPGAQEALSTSPGALRRSLAVIVPRRNRARDK</sequence>
<keyword evidence="19" id="KW-0132">Cell division</keyword>
<evidence type="ECO:0000256" key="18">
    <source>
        <dbReference type="SAM" id="Phobius"/>
    </source>
</evidence>
<evidence type="ECO:0000256" key="6">
    <source>
        <dbReference type="ARBA" id="ARBA00022984"/>
    </source>
</evidence>
<evidence type="ECO:0000256" key="8">
    <source>
        <dbReference type="ARBA" id="ARBA00023136"/>
    </source>
</evidence>
<dbReference type="GO" id="GO:0032153">
    <property type="term" value="C:cell division site"/>
    <property type="evidence" value="ECO:0007669"/>
    <property type="project" value="TreeGrafter"/>
</dbReference>
<dbReference type="GO" id="GO:0005886">
    <property type="term" value="C:plasma membrane"/>
    <property type="evidence" value="ECO:0007669"/>
    <property type="project" value="TreeGrafter"/>
</dbReference>
<proteinExistence type="inferred from homology"/>
<keyword evidence="6" id="KW-0573">Peptidoglycan synthesis</keyword>
<accession>A0A508A4V1</accession>
<feature type="transmembrane region" description="Helical" evidence="18">
    <location>
        <begin position="146"/>
        <end position="165"/>
    </location>
</feature>
<comment type="function">
    <text evidence="16">Peptidoglycan polymerase that is essential for cell division.</text>
</comment>
<keyword evidence="3" id="KW-0808">Transferase</keyword>
<evidence type="ECO:0000256" key="9">
    <source>
        <dbReference type="ARBA" id="ARBA00032370"/>
    </source>
</evidence>
<reference evidence="19 20" key="1">
    <citation type="submission" date="2019-06" db="EMBL/GenBank/DDBJ databases">
        <title>Draft genome sequence of Actinomyces johnsonii CCUG 34287T.</title>
        <authorList>
            <person name="Salva-Serra F."/>
            <person name="Cardew S."/>
            <person name="Moore E."/>
        </authorList>
    </citation>
    <scope>NUCLEOTIDE SEQUENCE [LARGE SCALE GENOMIC DNA]</scope>
    <source>
        <strain evidence="19 20">CCUG 34287</strain>
    </source>
</reference>
<gene>
    <name evidence="19" type="ORF">FK256_04380</name>
</gene>
<keyword evidence="19" id="KW-0131">Cell cycle</keyword>
<dbReference type="GO" id="GO:0009252">
    <property type="term" value="P:peptidoglycan biosynthetic process"/>
    <property type="evidence" value="ECO:0007669"/>
    <property type="project" value="UniProtKB-KW"/>
</dbReference>
<dbReference type="InterPro" id="IPR001182">
    <property type="entry name" value="FtsW/RodA"/>
</dbReference>
<evidence type="ECO:0000256" key="17">
    <source>
        <dbReference type="SAM" id="MobiDB-lite"/>
    </source>
</evidence>
<feature type="transmembrane region" description="Helical" evidence="18">
    <location>
        <begin position="281"/>
        <end position="297"/>
    </location>
</feature>
<evidence type="ECO:0000256" key="2">
    <source>
        <dbReference type="ARBA" id="ARBA00022676"/>
    </source>
</evidence>
<dbReference type="PANTHER" id="PTHR30474">
    <property type="entry name" value="CELL CYCLE PROTEIN"/>
    <property type="match status" value="1"/>
</dbReference>
<dbReference type="Proteomes" id="UP000319010">
    <property type="component" value="Unassembled WGS sequence"/>
</dbReference>
<dbReference type="EC" id="2.4.99.28" evidence="14"/>
<evidence type="ECO:0000256" key="12">
    <source>
        <dbReference type="ARBA" id="ARBA00041185"/>
    </source>
</evidence>
<evidence type="ECO:0000313" key="19">
    <source>
        <dbReference type="EMBL" id="TQD44367.1"/>
    </source>
</evidence>
<evidence type="ECO:0000256" key="5">
    <source>
        <dbReference type="ARBA" id="ARBA00022960"/>
    </source>
</evidence>
<evidence type="ECO:0000256" key="1">
    <source>
        <dbReference type="ARBA" id="ARBA00004141"/>
    </source>
</evidence>
<keyword evidence="8 18" id="KW-0472">Membrane</keyword>
<dbReference type="GO" id="GO:0051301">
    <property type="term" value="P:cell division"/>
    <property type="evidence" value="ECO:0007669"/>
    <property type="project" value="UniProtKB-KW"/>
</dbReference>
<feature type="transmembrane region" description="Helical" evidence="18">
    <location>
        <begin position="256"/>
        <end position="274"/>
    </location>
</feature>
<feature type="region of interest" description="Disordered" evidence="17">
    <location>
        <begin position="1"/>
        <end position="88"/>
    </location>
</feature>
<feature type="transmembrane region" description="Helical" evidence="18">
    <location>
        <begin position="479"/>
        <end position="499"/>
    </location>
</feature>
<feature type="transmembrane region" description="Helical" evidence="18">
    <location>
        <begin position="411"/>
        <end position="434"/>
    </location>
</feature>
<feature type="region of interest" description="Disordered" evidence="17">
    <location>
        <begin position="109"/>
        <end position="138"/>
    </location>
</feature>